<dbReference type="Gene3D" id="1.10.287.950">
    <property type="entry name" value="Methyl-accepting chemotaxis protein"/>
    <property type="match status" value="1"/>
</dbReference>
<dbReference type="SUPFAM" id="SSF58104">
    <property type="entry name" value="Methyl-accepting chemotaxis protein (MCP) signaling domain"/>
    <property type="match status" value="1"/>
</dbReference>
<dbReference type="SMART" id="SM00283">
    <property type="entry name" value="MA"/>
    <property type="match status" value="1"/>
</dbReference>
<dbReference type="InterPro" id="IPR004090">
    <property type="entry name" value="Chemotax_Me-accpt_rcpt"/>
</dbReference>
<evidence type="ECO:0000313" key="7">
    <source>
        <dbReference type="EMBL" id="MFC3292909.1"/>
    </source>
</evidence>
<dbReference type="PRINTS" id="PR00260">
    <property type="entry name" value="CHEMTRNSDUCR"/>
</dbReference>
<dbReference type="Proteomes" id="UP001595640">
    <property type="component" value="Unassembled WGS sequence"/>
</dbReference>
<dbReference type="PANTHER" id="PTHR43531">
    <property type="entry name" value="PROTEIN ICFG"/>
    <property type="match status" value="1"/>
</dbReference>
<keyword evidence="1" id="KW-0488">Methylation</keyword>
<evidence type="ECO:0000259" key="6">
    <source>
        <dbReference type="PROSITE" id="PS50111"/>
    </source>
</evidence>
<feature type="compositionally biased region" description="Basic residues" evidence="5">
    <location>
        <begin position="162"/>
        <end position="174"/>
    </location>
</feature>
<dbReference type="Pfam" id="PF00015">
    <property type="entry name" value="MCPsignal"/>
    <property type="match status" value="1"/>
</dbReference>
<dbReference type="InterPro" id="IPR004089">
    <property type="entry name" value="MCPsignal_dom"/>
</dbReference>
<dbReference type="PANTHER" id="PTHR43531:SF14">
    <property type="entry name" value="METHYL-ACCEPTING CHEMOTAXIS PROTEIN I-RELATED"/>
    <property type="match status" value="1"/>
</dbReference>
<evidence type="ECO:0000256" key="2">
    <source>
        <dbReference type="ARBA" id="ARBA00023224"/>
    </source>
</evidence>
<accession>A0ABV7M2C6</accession>
<reference evidence="8" key="1">
    <citation type="journal article" date="2019" name="Int. J. Syst. Evol. Microbiol.">
        <title>The Global Catalogue of Microorganisms (GCM) 10K type strain sequencing project: providing services to taxonomists for standard genome sequencing and annotation.</title>
        <authorList>
            <consortium name="The Broad Institute Genomics Platform"/>
            <consortium name="The Broad Institute Genome Sequencing Center for Infectious Disease"/>
            <person name="Wu L."/>
            <person name="Ma J."/>
        </authorList>
    </citation>
    <scope>NUCLEOTIDE SEQUENCE [LARGE SCALE GENOMIC DNA]</scope>
    <source>
        <strain evidence="8">KCTC 12847</strain>
    </source>
</reference>
<keyword evidence="2 4" id="KW-0807">Transducer</keyword>
<evidence type="ECO:0000256" key="5">
    <source>
        <dbReference type="SAM" id="MobiDB-lite"/>
    </source>
</evidence>
<evidence type="ECO:0000256" key="4">
    <source>
        <dbReference type="PROSITE-ProRule" id="PRU00284"/>
    </source>
</evidence>
<organism evidence="7 8">
    <name type="scientific">Modicisalibacter luteus</name>
    <dbReference type="NCBI Taxonomy" id="453962"/>
    <lineage>
        <taxon>Bacteria</taxon>
        <taxon>Pseudomonadati</taxon>
        <taxon>Pseudomonadota</taxon>
        <taxon>Gammaproteobacteria</taxon>
        <taxon>Oceanospirillales</taxon>
        <taxon>Halomonadaceae</taxon>
        <taxon>Modicisalibacter</taxon>
    </lineage>
</organism>
<name>A0ABV7M2C6_9GAMM</name>
<protein>
    <submittedName>
        <fullName evidence="7">Methyl-accepting chemotaxis protein</fullName>
    </submittedName>
</protein>
<comment type="caution">
    <text evidence="7">The sequence shown here is derived from an EMBL/GenBank/DDBJ whole genome shotgun (WGS) entry which is preliminary data.</text>
</comment>
<feature type="region of interest" description="Disordered" evidence="5">
    <location>
        <begin position="144"/>
        <end position="208"/>
    </location>
</feature>
<dbReference type="PROSITE" id="PS50111">
    <property type="entry name" value="CHEMOTAXIS_TRANSDUC_2"/>
    <property type="match status" value="1"/>
</dbReference>
<sequence length="208" mass="21966">MEAARAGEHGRGFAVVAQEVRTLASRSSDASREIRELIDTSSSHTRSGAELVRTAGQTMHDIVASVSRVTDVIAEISAGAKEQSSGIGQINTAVAEMDTMTQQNAAMVQQTSSAASGMSEHAQRLNWLINSFILGDDIVDTKASHPAPNQMLPPATKPVAKSPKRNGRNSKPVKRRSEPSTRSGEPGRVSHQTPSVAYAPSTALPVAT</sequence>
<evidence type="ECO:0000313" key="8">
    <source>
        <dbReference type="Proteomes" id="UP001595640"/>
    </source>
</evidence>
<evidence type="ECO:0000256" key="3">
    <source>
        <dbReference type="ARBA" id="ARBA00029447"/>
    </source>
</evidence>
<keyword evidence="8" id="KW-1185">Reference proteome</keyword>
<dbReference type="InterPro" id="IPR051310">
    <property type="entry name" value="MCP_chemotaxis"/>
</dbReference>
<comment type="similarity">
    <text evidence="3">Belongs to the methyl-accepting chemotaxis (MCP) protein family.</text>
</comment>
<dbReference type="RefSeq" id="WP_308428067.1">
    <property type="nucleotide sequence ID" value="NZ_BMXD01000024.1"/>
</dbReference>
<dbReference type="EMBL" id="JBHRUH010000028">
    <property type="protein sequence ID" value="MFC3292909.1"/>
    <property type="molecule type" value="Genomic_DNA"/>
</dbReference>
<proteinExistence type="inferred from homology"/>
<gene>
    <name evidence="7" type="ORF">ACFOEI_12625</name>
</gene>
<feature type="domain" description="Methyl-accepting transducer" evidence="6">
    <location>
        <begin position="1"/>
        <end position="119"/>
    </location>
</feature>
<evidence type="ECO:0000256" key="1">
    <source>
        <dbReference type="ARBA" id="ARBA00022481"/>
    </source>
</evidence>